<dbReference type="Pfam" id="PF00646">
    <property type="entry name" value="F-box"/>
    <property type="match status" value="1"/>
</dbReference>
<keyword evidence="3" id="KW-1185">Reference proteome</keyword>
<reference evidence="3" key="1">
    <citation type="submission" date="2017-10" db="EMBL/GenBank/DDBJ databases">
        <title>Rapid genome shrinkage in a self-fertile nematode reveals novel sperm competition proteins.</title>
        <authorList>
            <person name="Yin D."/>
            <person name="Schwarz E.M."/>
            <person name="Thomas C.G."/>
            <person name="Felde R.L."/>
            <person name="Korf I.F."/>
            <person name="Cutter A.D."/>
            <person name="Schartner C.M."/>
            <person name="Ralston E.J."/>
            <person name="Meyer B.J."/>
            <person name="Haag E.S."/>
        </authorList>
    </citation>
    <scope>NUCLEOTIDE SEQUENCE [LARGE SCALE GENOMIC DNA]</scope>
    <source>
        <strain evidence="3">JU1422</strain>
    </source>
</reference>
<dbReference type="PANTHER" id="PTHR21503">
    <property type="entry name" value="F-BOX-CONTAINING HYPOTHETICAL PROTEIN C.ELEGANS"/>
    <property type="match status" value="1"/>
</dbReference>
<comment type="caution">
    <text evidence="2">The sequence shown here is derived from an EMBL/GenBank/DDBJ whole genome shotgun (WGS) entry which is preliminary data.</text>
</comment>
<dbReference type="InterPro" id="IPR001810">
    <property type="entry name" value="F-box_dom"/>
</dbReference>
<gene>
    <name evidence="2" type="primary">Cnig_chr_I.g1681</name>
    <name evidence="2" type="ORF">B9Z55_001681</name>
</gene>
<name>A0A2G5VH39_9PELO</name>
<sequence length="371" mass="43993">MLFLKYPYLVQREILENMEYPDLFMLSFVSKKTKKLIKSTQMNRFKMISSIKYDTDRTDQPYVYIAHENSNDQIMRIVEDKETKKDDFQLSISGKTINFRLQEDDRNSRLELPERFFPPYPVITYKPCDKESVITSIHNYLLDFFGTSVKYLWQAQDFKDTDFYIPFVSQLQSVSFCIDVWLGWNFEEMARLENFFASSPTLKSIQMYARTTSQPFNPKSKFYQAESVEIDQYQHTVPDILGKFQGRQAFIRCAECKRSALIEFMNRWKSGEEFQNLEYLKIEIFGGEVLQNEILNAVEAKHLDTTKQPPTHSVPKVYNWYNRNPKTDPITSHSYIVRQTDNRVATILIQWNTLTFGVWDATEEQFLRMVD</sequence>
<dbReference type="PANTHER" id="PTHR21503:SF8">
    <property type="entry name" value="F-BOX ASSOCIATED DOMAIN-CONTAINING PROTEIN-RELATED"/>
    <property type="match status" value="1"/>
</dbReference>
<protein>
    <recommendedName>
        <fullName evidence="1">F-box domain-containing protein</fullName>
    </recommendedName>
</protein>
<organism evidence="2 3">
    <name type="scientific">Caenorhabditis nigoni</name>
    <dbReference type="NCBI Taxonomy" id="1611254"/>
    <lineage>
        <taxon>Eukaryota</taxon>
        <taxon>Metazoa</taxon>
        <taxon>Ecdysozoa</taxon>
        <taxon>Nematoda</taxon>
        <taxon>Chromadorea</taxon>
        <taxon>Rhabditida</taxon>
        <taxon>Rhabditina</taxon>
        <taxon>Rhabditomorpha</taxon>
        <taxon>Rhabditoidea</taxon>
        <taxon>Rhabditidae</taxon>
        <taxon>Peloderinae</taxon>
        <taxon>Caenorhabditis</taxon>
    </lineage>
</organism>
<dbReference type="Proteomes" id="UP000230233">
    <property type="component" value="Chromosome I"/>
</dbReference>
<dbReference type="OrthoDB" id="5876439at2759"/>
<evidence type="ECO:0000313" key="3">
    <source>
        <dbReference type="Proteomes" id="UP000230233"/>
    </source>
</evidence>
<feature type="domain" description="F-box" evidence="1">
    <location>
        <begin position="1"/>
        <end position="48"/>
    </location>
</feature>
<evidence type="ECO:0000259" key="1">
    <source>
        <dbReference type="PROSITE" id="PS50181"/>
    </source>
</evidence>
<dbReference type="PROSITE" id="PS50181">
    <property type="entry name" value="FBOX"/>
    <property type="match status" value="1"/>
</dbReference>
<proteinExistence type="predicted"/>
<evidence type="ECO:0000313" key="2">
    <source>
        <dbReference type="EMBL" id="PIC51000.1"/>
    </source>
</evidence>
<dbReference type="EMBL" id="PDUG01000001">
    <property type="protein sequence ID" value="PIC51000.1"/>
    <property type="molecule type" value="Genomic_DNA"/>
</dbReference>
<accession>A0A2G5VH39</accession>
<dbReference type="AlphaFoldDB" id="A0A2G5VH39"/>